<dbReference type="Gene3D" id="3.40.850.10">
    <property type="entry name" value="Kinesin motor domain"/>
    <property type="match status" value="1"/>
</dbReference>
<feature type="region of interest" description="Disordered" evidence="4">
    <location>
        <begin position="117"/>
        <end position="142"/>
    </location>
</feature>
<dbReference type="Pfam" id="PF00225">
    <property type="entry name" value="Kinesin"/>
    <property type="match status" value="1"/>
</dbReference>
<feature type="domain" description="Kinesin motor" evidence="5">
    <location>
        <begin position="1"/>
        <end position="142"/>
    </location>
</feature>
<protein>
    <submittedName>
        <fullName evidence="6">Kinesin-like protein kip2</fullName>
    </submittedName>
</protein>
<evidence type="ECO:0000259" key="5">
    <source>
        <dbReference type="PROSITE" id="PS50067"/>
    </source>
</evidence>
<keyword evidence="1" id="KW-0175">Coiled coil</keyword>
<dbReference type="Proteomes" id="UP001479436">
    <property type="component" value="Unassembled WGS sequence"/>
</dbReference>
<keyword evidence="7" id="KW-1185">Reference proteome</keyword>
<evidence type="ECO:0000313" key="6">
    <source>
        <dbReference type="EMBL" id="KAK9760586.1"/>
    </source>
</evidence>
<dbReference type="InterPro" id="IPR027640">
    <property type="entry name" value="Kinesin-like_fam"/>
</dbReference>
<evidence type="ECO:0000313" key="7">
    <source>
        <dbReference type="Proteomes" id="UP001479436"/>
    </source>
</evidence>
<organism evidence="6 7">
    <name type="scientific">Basidiobolus ranarum</name>
    <dbReference type="NCBI Taxonomy" id="34480"/>
    <lineage>
        <taxon>Eukaryota</taxon>
        <taxon>Fungi</taxon>
        <taxon>Fungi incertae sedis</taxon>
        <taxon>Zoopagomycota</taxon>
        <taxon>Entomophthoromycotina</taxon>
        <taxon>Basidiobolomycetes</taxon>
        <taxon>Basidiobolales</taxon>
        <taxon>Basidiobolaceae</taxon>
        <taxon>Basidiobolus</taxon>
    </lineage>
</organism>
<comment type="caution">
    <text evidence="3">Lacks conserved residue(s) required for the propagation of feature annotation.</text>
</comment>
<evidence type="ECO:0000256" key="4">
    <source>
        <dbReference type="SAM" id="MobiDB-lite"/>
    </source>
</evidence>
<feature type="non-terminal residue" evidence="6">
    <location>
        <position position="142"/>
    </location>
</feature>
<evidence type="ECO:0000256" key="2">
    <source>
        <dbReference type="ARBA" id="ARBA00023175"/>
    </source>
</evidence>
<dbReference type="InterPro" id="IPR001752">
    <property type="entry name" value="Kinesin_motor_dom"/>
</dbReference>
<comment type="caution">
    <text evidence="6">The sequence shown here is derived from an EMBL/GenBank/DDBJ whole genome shotgun (WGS) entry which is preliminary data.</text>
</comment>
<comment type="similarity">
    <text evidence="3">Belongs to the TRAFAC class myosin-kinesin ATPase superfamily. Kinesin family.</text>
</comment>
<dbReference type="SMART" id="SM00129">
    <property type="entry name" value="KISc"/>
    <property type="match status" value="1"/>
</dbReference>
<accession>A0ABR2WGJ7</accession>
<dbReference type="InterPro" id="IPR027417">
    <property type="entry name" value="P-loop_NTPase"/>
</dbReference>
<dbReference type="SUPFAM" id="SSF52540">
    <property type="entry name" value="P-loop containing nucleoside triphosphate hydrolases"/>
    <property type="match status" value="1"/>
</dbReference>
<gene>
    <name evidence="6" type="primary">KIP2_3</name>
    <name evidence="6" type="ORF">K7432_015249</name>
</gene>
<name>A0ABR2WGJ7_9FUNG</name>
<proteinExistence type="inferred from homology"/>
<dbReference type="PROSITE" id="PS50067">
    <property type="entry name" value="KINESIN_MOTOR_2"/>
    <property type="match status" value="1"/>
</dbReference>
<evidence type="ECO:0000256" key="3">
    <source>
        <dbReference type="PROSITE-ProRule" id="PRU00283"/>
    </source>
</evidence>
<dbReference type="InterPro" id="IPR036961">
    <property type="entry name" value="Kinesin_motor_dom_sf"/>
</dbReference>
<reference evidence="6 7" key="1">
    <citation type="submission" date="2023-04" db="EMBL/GenBank/DDBJ databases">
        <title>Genome of Basidiobolus ranarum AG-B5.</title>
        <authorList>
            <person name="Stajich J.E."/>
            <person name="Carter-House D."/>
            <person name="Gryganskyi A."/>
        </authorList>
    </citation>
    <scope>NUCLEOTIDE SEQUENCE [LARGE SCALE GENOMIC DNA]</scope>
    <source>
        <strain evidence="6 7">AG-B5</strain>
    </source>
</reference>
<dbReference type="EMBL" id="JASJQH010002001">
    <property type="protein sequence ID" value="KAK9760586.1"/>
    <property type="molecule type" value="Genomic_DNA"/>
</dbReference>
<evidence type="ECO:0000256" key="1">
    <source>
        <dbReference type="ARBA" id="ARBA00023054"/>
    </source>
</evidence>
<sequence>MVCVDSQPGVIPQAVTDVFNFIHETAGSREFLLRVSYMEIYNETIRDLLSPEVTDLRIHEDKRRGVYVSPLREEIVTSPKQVMRVIHRGEANRHISATDYNTHSSRSHTIFQMVIESRDPRSGRMTPMTRRLPTGKSSLGGG</sequence>
<keyword evidence="2" id="KW-0505">Motor protein</keyword>
<dbReference type="PANTHER" id="PTHR47968:SF75">
    <property type="entry name" value="CENTROMERE-ASSOCIATED PROTEIN E"/>
    <property type="match status" value="1"/>
</dbReference>
<dbReference type="PANTHER" id="PTHR47968">
    <property type="entry name" value="CENTROMERE PROTEIN E"/>
    <property type="match status" value="1"/>
</dbReference>